<gene>
    <name evidence="3" type="ORF">ACFQ5N_02075</name>
</gene>
<sequence length="330" mass="39261">MGVNKNAYIRYQTLDKCFSNPYKLFFIEDLLEEVNKALEYVNGFDSIIKKRQLFDDIKFMESESGWAIPLERFKEGRRTFYRYSDINYSIKNQKITDNEIDVINSALIVLTRFRGLPQFDWINELSTKLKSHFELDDAPEIISFDHNEFLTGLDLLPSLYQSILNKAVLSIEYQAFHMEASIEYVIHPYYLKQYNKRWFLLGLNRNDNRIYTIPFDRIKKINIKKEEYIENKIINFSEYFEDIIGVSRKPEDKPIKIKLFFNAKTAPYILTKPLHGSQKKLNYDENGLIVQIEVIPNFELKQLILSYGDSIEILTPESFKKKFMKLNNYY</sequence>
<protein>
    <submittedName>
        <fullName evidence="3">Helix-turn-helix transcriptional regulator</fullName>
    </submittedName>
</protein>
<dbReference type="PANTHER" id="PTHR34580">
    <property type="match status" value="1"/>
</dbReference>
<dbReference type="RefSeq" id="WP_386807311.1">
    <property type="nucleotide sequence ID" value="NZ_JBHTMV010000002.1"/>
</dbReference>
<dbReference type="EMBL" id="JBHTMV010000002">
    <property type="protein sequence ID" value="MFD1292611.1"/>
    <property type="molecule type" value="Genomic_DNA"/>
</dbReference>
<reference evidence="4" key="1">
    <citation type="journal article" date="2019" name="Int. J. Syst. Evol. Microbiol.">
        <title>The Global Catalogue of Microorganisms (GCM) 10K type strain sequencing project: providing services to taxonomists for standard genome sequencing and annotation.</title>
        <authorList>
            <consortium name="The Broad Institute Genomics Platform"/>
            <consortium name="The Broad Institute Genome Sequencing Center for Infectious Disease"/>
            <person name="Wu L."/>
            <person name="Ma J."/>
        </authorList>
    </citation>
    <scope>NUCLEOTIDE SEQUENCE [LARGE SCALE GENOMIC DNA]</scope>
    <source>
        <strain evidence="4">CCUG 62221</strain>
    </source>
</reference>
<proteinExistence type="predicted"/>
<evidence type="ECO:0000259" key="2">
    <source>
        <dbReference type="Pfam" id="PF25583"/>
    </source>
</evidence>
<dbReference type="PROSITE" id="PS52050">
    <property type="entry name" value="WYL"/>
    <property type="match status" value="1"/>
</dbReference>
<comment type="caution">
    <text evidence="3">The sequence shown here is derived from an EMBL/GenBank/DDBJ whole genome shotgun (WGS) entry which is preliminary data.</text>
</comment>
<evidence type="ECO:0000313" key="4">
    <source>
        <dbReference type="Proteomes" id="UP001597241"/>
    </source>
</evidence>
<dbReference type="InterPro" id="IPR026881">
    <property type="entry name" value="WYL_dom"/>
</dbReference>
<evidence type="ECO:0000259" key="1">
    <source>
        <dbReference type="Pfam" id="PF13280"/>
    </source>
</evidence>
<name>A0ABW3WN17_9FLAO</name>
<dbReference type="Proteomes" id="UP001597241">
    <property type="component" value="Unassembled WGS sequence"/>
</dbReference>
<keyword evidence="4" id="KW-1185">Reference proteome</keyword>
<dbReference type="Pfam" id="PF25583">
    <property type="entry name" value="WCX"/>
    <property type="match status" value="1"/>
</dbReference>
<evidence type="ECO:0000313" key="3">
    <source>
        <dbReference type="EMBL" id="MFD1292611.1"/>
    </source>
</evidence>
<dbReference type="InterPro" id="IPR057727">
    <property type="entry name" value="WCX_dom"/>
</dbReference>
<dbReference type="Pfam" id="PF13280">
    <property type="entry name" value="WYL"/>
    <property type="match status" value="1"/>
</dbReference>
<organism evidence="3 4">
    <name type="scientific">Lutibacter holmesii</name>
    <dbReference type="NCBI Taxonomy" id="1137985"/>
    <lineage>
        <taxon>Bacteria</taxon>
        <taxon>Pseudomonadati</taxon>
        <taxon>Bacteroidota</taxon>
        <taxon>Flavobacteriia</taxon>
        <taxon>Flavobacteriales</taxon>
        <taxon>Flavobacteriaceae</taxon>
        <taxon>Lutibacter</taxon>
    </lineage>
</organism>
<dbReference type="PANTHER" id="PTHR34580:SF9">
    <property type="entry name" value="SLL5097 PROTEIN"/>
    <property type="match status" value="1"/>
</dbReference>
<accession>A0ABW3WN17</accession>
<feature type="domain" description="WYL" evidence="1">
    <location>
        <begin position="155"/>
        <end position="221"/>
    </location>
</feature>
<feature type="domain" description="WCX" evidence="2">
    <location>
        <begin position="254"/>
        <end position="322"/>
    </location>
</feature>
<dbReference type="InterPro" id="IPR051534">
    <property type="entry name" value="CBASS_pafABC_assoc_protein"/>
</dbReference>